<dbReference type="Proteomes" id="UP000322667">
    <property type="component" value="Chromosome A12"/>
</dbReference>
<dbReference type="AlphaFoldDB" id="A0A5D2MYZ9"/>
<gene>
    <name evidence="1" type="ORF">ES332_A12G180000v1</name>
</gene>
<proteinExistence type="predicted"/>
<protein>
    <recommendedName>
        <fullName evidence="3">Reverse transcriptase zinc-binding domain-containing protein</fullName>
    </recommendedName>
</protein>
<dbReference type="PANTHER" id="PTHR33116">
    <property type="entry name" value="REVERSE TRANSCRIPTASE ZINC-BINDING DOMAIN-CONTAINING PROTEIN-RELATED-RELATED"/>
    <property type="match status" value="1"/>
</dbReference>
<dbReference type="PANTHER" id="PTHR33116:SF84">
    <property type="entry name" value="RNA-DIRECTED DNA POLYMERASE"/>
    <property type="match status" value="1"/>
</dbReference>
<evidence type="ECO:0000313" key="1">
    <source>
        <dbReference type="EMBL" id="TYH96478.1"/>
    </source>
</evidence>
<evidence type="ECO:0008006" key="3">
    <source>
        <dbReference type="Google" id="ProtNLM"/>
    </source>
</evidence>
<keyword evidence="2" id="KW-1185">Reference proteome</keyword>
<accession>A0A5D2MYZ9</accession>
<evidence type="ECO:0000313" key="2">
    <source>
        <dbReference type="Proteomes" id="UP000322667"/>
    </source>
</evidence>
<organism evidence="1 2">
    <name type="scientific">Gossypium tomentosum</name>
    <name type="common">Hawaiian cotton</name>
    <name type="synonym">Gossypium sandvicense</name>
    <dbReference type="NCBI Taxonomy" id="34277"/>
    <lineage>
        <taxon>Eukaryota</taxon>
        <taxon>Viridiplantae</taxon>
        <taxon>Streptophyta</taxon>
        <taxon>Embryophyta</taxon>
        <taxon>Tracheophyta</taxon>
        <taxon>Spermatophyta</taxon>
        <taxon>Magnoliopsida</taxon>
        <taxon>eudicotyledons</taxon>
        <taxon>Gunneridae</taxon>
        <taxon>Pentapetalae</taxon>
        <taxon>rosids</taxon>
        <taxon>malvids</taxon>
        <taxon>Malvales</taxon>
        <taxon>Malvaceae</taxon>
        <taxon>Malvoideae</taxon>
        <taxon>Gossypium</taxon>
    </lineage>
</organism>
<name>A0A5D2MYZ9_GOSTO</name>
<dbReference type="EMBL" id="CM017621">
    <property type="protein sequence ID" value="TYH96478.1"/>
    <property type="molecule type" value="Genomic_DNA"/>
</dbReference>
<sequence length="107" mass="12248">MQNFWCRHFIFPKGVLQAINLCLKFFWKGQNMDAKGARVGWSTTCKPKSEGGLGLKELDSRNQACIMQNLWSILIQAGPLWVAWIQAYVLRGRDLLQVSPFQTSSWS</sequence>
<reference evidence="1 2" key="1">
    <citation type="submission" date="2019-07" db="EMBL/GenBank/DDBJ databases">
        <title>WGS assembly of Gossypium tomentosum.</title>
        <authorList>
            <person name="Chen Z.J."/>
            <person name="Sreedasyam A."/>
            <person name="Ando A."/>
            <person name="Song Q."/>
            <person name="De L."/>
            <person name="Hulse-Kemp A."/>
            <person name="Ding M."/>
            <person name="Ye W."/>
            <person name="Kirkbride R."/>
            <person name="Jenkins J."/>
            <person name="Plott C."/>
            <person name="Lovell J."/>
            <person name="Lin Y.-M."/>
            <person name="Vaughn R."/>
            <person name="Liu B."/>
            <person name="Li W."/>
            <person name="Simpson S."/>
            <person name="Scheffler B."/>
            <person name="Saski C."/>
            <person name="Grover C."/>
            <person name="Hu G."/>
            <person name="Conover J."/>
            <person name="Carlson J."/>
            <person name="Shu S."/>
            <person name="Boston L."/>
            <person name="Williams M."/>
            <person name="Peterson D."/>
            <person name="Mcgee K."/>
            <person name="Jones D."/>
            <person name="Wendel J."/>
            <person name="Stelly D."/>
            <person name="Grimwood J."/>
            <person name="Schmutz J."/>
        </authorList>
    </citation>
    <scope>NUCLEOTIDE SEQUENCE [LARGE SCALE GENOMIC DNA]</scope>
    <source>
        <strain evidence="1">7179.01</strain>
    </source>
</reference>